<accession>A0A0W0G287</accession>
<gene>
    <name evidence="2" type="ORF">WG66_4711</name>
</gene>
<sequence length="184" mass="20894">MIPKINLGSSQPRSCPSTTFLSTLTQLNMTGIPVQQKFPAATKFLLPLNSPPDVRIISQQKFKHITRNDPNSVQLLRFFDNATPTYINSFLTNSGPEGTVPPISPPKPSNSAPKDNYTNYILKKYMHFTNTVFNPQEFEKLPEHQPYNINIKLEEGTTLLFGLMYKLTPQEKEAVAEYIHLNLR</sequence>
<reference evidence="2 3" key="1">
    <citation type="submission" date="2015-12" db="EMBL/GenBank/DDBJ databases">
        <title>Draft genome sequence of Moniliophthora roreri, the causal agent of frosty pod rot of cacao.</title>
        <authorList>
            <person name="Aime M.C."/>
            <person name="Diaz-Valderrama J.R."/>
            <person name="Kijpornyongpan T."/>
            <person name="Phillips-Mora W."/>
        </authorList>
    </citation>
    <scope>NUCLEOTIDE SEQUENCE [LARGE SCALE GENOMIC DNA]</scope>
    <source>
        <strain evidence="2 3">MCA 2952</strain>
    </source>
</reference>
<feature type="region of interest" description="Disordered" evidence="1">
    <location>
        <begin position="93"/>
        <end position="112"/>
    </location>
</feature>
<dbReference type="EMBL" id="LATX01001304">
    <property type="protein sequence ID" value="KTB42682.1"/>
    <property type="molecule type" value="Genomic_DNA"/>
</dbReference>
<evidence type="ECO:0000256" key="1">
    <source>
        <dbReference type="SAM" id="MobiDB-lite"/>
    </source>
</evidence>
<dbReference type="AlphaFoldDB" id="A0A0W0G287"/>
<protein>
    <submittedName>
        <fullName evidence="2">Uncharacterized protein</fullName>
    </submittedName>
</protein>
<comment type="caution">
    <text evidence="2">The sequence shown here is derived from an EMBL/GenBank/DDBJ whole genome shotgun (WGS) entry which is preliminary data.</text>
</comment>
<proteinExistence type="predicted"/>
<evidence type="ECO:0000313" key="3">
    <source>
        <dbReference type="Proteomes" id="UP000054988"/>
    </source>
</evidence>
<name>A0A0W0G287_MONRR</name>
<dbReference type="Proteomes" id="UP000054988">
    <property type="component" value="Unassembled WGS sequence"/>
</dbReference>
<organism evidence="2 3">
    <name type="scientific">Moniliophthora roreri</name>
    <name type="common">Frosty pod rot fungus</name>
    <name type="synonym">Monilia roreri</name>
    <dbReference type="NCBI Taxonomy" id="221103"/>
    <lineage>
        <taxon>Eukaryota</taxon>
        <taxon>Fungi</taxon>
        <taxon>Dikarya</taxon>
        <taxon>Basidiomycota</taxon>
        <taxon>Agaricomycotina</taxon>
        <taxon>Agaricomycetes</taxon>
        <taxon>Agaricomycetidae</taxon>
        <taxon>Agaricales</taxon>
        <taxon>Marasmiineae</taxon>
        <taxon>Marasmiaceae</taxon>
        <taxon>Moniliophthora</taxon>
    </lineage>
</organism>
<evidence type="ECO:0000313" key="2">
    <source>
        <dbReference type="EMBL" id="KTB42682.1"/>
    </source>
</evidence>